<dbReference type="Gene3D" id="3.40.50.2000">
    <property type="entry name" value="Glycogen Phosphorylase B"/>
    <property type="match status" value="2"/>
</dbReference>
<dbReference type="CDD" id="cd03801">
    <property type="entry name" value="GT4_PimA-like"/>
    <property type="match status" value="1"/>
</dbReference>
<evidence type="ECO:0000259" key="1">
    <source>
        <dbReference type="Pfam" id="PF13439"/>
    </source>
</evidence>
<comment type="caution">
    <text evidence="2">The sequence shown here is derived from an EMBL/GenBank/DDBJ whole genome shotgun (WGS) entry which is preliminary data.</text>
</comment>
<evidence type="ECO:0000313" key="2">
    <source>
        <dbReference type="EMBL" id="PST84114.1"/>
    </source>
</evidence>
<dbReference type="OrthoDB" id="9807209at2"/>
<dbReference type="SUPFAM" id="SSF53756">
    <property type="entry name" value="UDP-Glycosyltransferase/glycogen phosphorylase"/>
    <property type="match status" value="1"/>
</dbReference>
<evidence type="ECO:0000313" key="3">
    <source>
        <dbReference type="Proteomes" id="UP000240912"/>
    </source>
</evidence>
<proteinExistence type="predicted"/>
<keyword evidence="2" id="KW-0808">Transferase</keyword>
<name>A0A2T3HNT9_9SPHI</name>
<feature type="domain" description="Glycosyltransferase subfamily 4-like N-terminal" evidence="1">
    <location>
        <begin position="20"/>
        <end position="215"/>
    </location>
</feature>
<organism evidence="2 3">
    <name type="scientific">Pedobacter yulinensis</name>
    <dbReference type="NCBI Taxonomy" id="2126353"/>
    <lineage>
        <taxon>Bacteria</taxon>
        <taxon>Pseudomonadati</taxon>
        <taxon>Bacteroidota</taxon>
        <taxon>Sphingobacteriia</taxon>
        <taxon>Sphingobacteriales</taxon>
        <taxon>Sphingobacteriaceae</taxon>
        <taxon>Pedobacter</taxon>
    </lineage>
</organism>
<dbReference type="Pfam" id="PF13439">
    <property type="entry name" value="Glyco_transf_4"/>
    <property type="match status" value="1"/>
</dbReference>
<protein>
    <submittedName>
        <fullName evidence="2">Glycosyl transferase family 4</fullName>
    </submittedName>
</protein>
<dbReference type="PANTHER" id="PTHR12526">
    <property type="entry name" value="GLYCOSYLTRANSFERASE"/>
    <property type="match status" value="1"/>
</dbReference>
<dbReference type="Pfam" id="PF13692">
    <property type="entry name" value="Glyco_trans_1_4"/>
    <property type="match status" value="1"/>
</dbReference>
<dbReference type="InterPro" id="IPR028098">
    <property type="entry name" value="Glyco_trans_4-like_N"/>
</dbReference>
<keyword evidence="3" id="KW-1185">Reference proteome</keyword>
<sequence>MKVLLLSYRIPFPPNSGYPIVVYNTIKGLLSLGAEVTLFSLNPRKHWVEPDDVYDPVFSEINFQTYTIDTDVNIWSAFLNIFTNESYNVSRFFEEEAVKMLENILREQEFDVIQFEGLFVVPYLDVVKQNSKARLIYRAHNIESAIWERLAASEKFAPRRWYLEFLASRLKSYETDQINRFDRIFAISEPDRLSIVKFGCKNPIDVFPVAVELDRYRSDLGKTSFPTLFHLGAMDWRPNKEGLEWFLDEVWPDIEALNKDLRFYIAGKKMQKQFFDYDSENLIVEGEIFDAVEFMNSKSIMIVPLLSGSGMRVKIIEGMAMRRCIIATSFAAEGIDCRHGHNILIANTPDDFYRSILQCVTNPRIWREIGENARRTVERDHEMHSSGRRMFGVYEELVNV</sequence>
<reference evidence="2 3" key="1">
    <citation type="submission" date="2018-03" db="EMBL/GenBank/DDBJ databases">
        <authorList>
            <person name="Keele B.F."/>
        </authorList>
    </citation>
    <scope>NUCLEOTIDE SEQUENCE [LARGE SCALE GENOMIC DNA]</scope>
    <source>
        <strain evidence="2 3">YL28-9</strain>
    </source>
</reference>
<dbReference type="GO" id="GO:0016757">
    <property type="term" value="F:glycosyltransferase activity"/>
    <property type="evidence" value="ECO:0007669"/>
    <property type="project" value="UniProtKB-ARBA"/>
</dbReference>
<gene>
    <name evidence="2" type="ORF">C7T94_05115</name>
</gene>
<accession>A0A2T3HNT9</accession>
<dbReference type="EMBL" id="PYLS01000004">
    <property type="protein sequence ID" value="PST84114.1"/>
    <property type="molecule type" value="Genomic_DNA"/>
</dbReference>
<dbReference type="Proteomes" id="UP000240912">
    <property type="component" value="Unassembled WGS sequence"/>
</dbReference>
<dbReference type="AlphaFoldDB" id="A0A2T3HNT9"/>
<dbReference type="RefSeq" id="WP_107214211.1">
    <property type="nucleotide sequence ID" value="NZ_KZ686268.1"/>
</dbReference>